<dbReference type="AlphaFoldDB" id="A0A317PRC1"/>
<evidence type="ECO:0000313" key="7">
    <source>
        <dbReference type="Proteomes" id="UP000246352"/>
    </source>
</evidence>
<dbReference type="GO" id="GO:0043190">
    <property type="term" value="C:ATP-binding cassette (ABC) transporter complex"/>
    <property type="evidence" value="ECO:0007669"/>
    <property type="project" value="TreeGrafter"/>
</dbReference>
<dbReference type="PROSITE" id="PS50893">
    <property type="entry name" value="ABC_TRANSPORTER_2"/>
    <property type="match status" value="2"/>
</dbReference>
<dbReference type="InterPro" id="IPR003439">
    <property type="entry name" value="ABC_transporter-like_ATP-bd"/>
</dbReference>
<dbReference type="PANTHER" id="PTHR43553">
    <property type="entry name" value="HEAVY METAL TRANSPORTER"/>
    <property type="match status" value="1"/>
</dbReference>
<accession>A0A317PRC1</accession>
<feature type="domain" description="ABC transporter" evidence="5">
    <location>
        <begin position="6"/>
        <end position="246"/>
    </location>
</feature>
<dbReference type="RefSeq" id="WP_110031241.1">
    <property type="nucleotide sequence ID" value="NZ_QGTR01000002.1"/>
</dbReference>
<evidence type="ECO:0000256" key="3">
    <source>
        <dbReference type="ARBA" id="ARBA00022741"/>
    </source>
</evidence>
<protein>
    <submittedName>
        <fullName evidence="6">Energy-coupling factor transport system ATP-binding protein</fullName>
    </submittedName>
</protein>
<comment type="similarity">
    <text evidence="1">Belongs to the ABC transporter superfamily.</text>
</comment>
<dbReference type="SMART" id="SM00382">
    <property type="entry name" value="AAA"/>
    <property type="match status" value="2"/>
</dbReference>
<dbReference type="SUPFAM" id="SSF52540">
    <property type="entry name" value="P-loop containing nucleoside triphosphate hydrolases"/>
    <property type="match status" value="2"/>
</dbReference>
<dbReference type="Proteomes" id="UP000246352">
    <property type="component" value="Unassembled WGS sequence"/>
</dbReference>
<organism evidence="6 7">
    <name type="scientific">Hoeflea marina</name>
    <dbReference type="NCBI Taxonomy" id="274592"/>
    <lineage>
        <taxon>Bacteria</taxon>
        <taxon>Pseudomonadati</taxon>
        <taxon>Pseudomonadota</taxon>
        <taxon>Alphaproteobacteria</taxon>
        <taxon>Hyphomicrobiales</taxon>
        <taxon>Rhizobiaceae</taxon>
        <taxon>Hoeflea</taxon>
    </lineage>
</organism>
<dbReference type="InterPro" id="IPR027417">
    <property type="entry name" value="P-loop_NTPase"/>
</dbReference>
<sequence>MTGAHACWDEVRVRYPYAARDAVGPVSLGLAPGERLLLLGPSDSGKSTLLQTLTGLIPQSVPAAVSGSVTLNGVSVAAHPPSHWARTVSQLFQDAEQTLCGLSVEDEIAFALENEARPAADIGRRVAAAMASVGLPDNWRSRRISTLSGGERQMVALAATLAADAPIFVADEPTASLAPAVAARMIALLLGGDRLRTVLVVDHRLDGMIRHVDRVVVLDRDGAVLVQGPPGPVFRDHGDRLEDLGIWTPLVSRFDRALMRAGLAAPRPPAGNDDLISWLDGLRGADRHRAFRAVEPIARDALPAVNLRRGGPVARLEQACCAPLFGPVVLSGISLAVCSGEVLGILGANGAGKSTLGGSLAGLLRLRGGRRHGPAGGMAFQNPENQFTQASVRDEVRRASADDSARAVAEALEDWGLGEVAGRHPFELSQGQKRRLALATLTVSDRWPLLVLDEPTSGLDAASTRTVARHIRRLAAAGRALAVITHDLDFALKVCDRAAVLQAGAVSADAEPVQIFHQAGLLADAGLRAPEVLPMLDWVEGKRHRAGTDRC</sequence>
<keyword evidence="2" id="KW-0813">Transport</keyword>
<evidence type="ECO:0000256" key="1">
    <source>
        <dbReference type="ARBA" id="ARBA00005417"/>
    </source>
</evidence>
<evidence type="ECO:0000313" key="6">
    <source>
        <dbReference type="EMBL" id="PWW01424.1"/>
    </source>
</evidence>
<keyword evidence="3" id="KW-0547">Nucleotide-binding</keyword>
<dbReference type="InterPro" id="IPR050095">
    <property type="entry name" value="ECF_ABC_transporter_ATP-bd"/>
</dbReference>
<evidence type="ECO:0000256" key="2">
    <source>
        <dbReference type="ARBA" id="ARBA00022448"/>
    </source>
</evidence>
<dbReference type="Gene3D" id="3.40.50.300">
    <property type="entry name" value="P-loop containing nucleotide triphosphate hydrolases"/>
    <property type="match status" value="2"/>
</dbReference>
<name>A0A317PRC1_9HYPH</name>
<gene>
    <name evidence="6" type="ORF">DFR52_10286</name>
</gene>
<dbReference type="InterPro" id="IPR015856">
    <property type="entry name" value="ABC_transpr_CbiO/EcfA_su"/>
</dbReference>
<dbReference type="PROSITE" id="PS00211">
    <property type="entry name" value="ABC_TRANSPORTER_1"/>
    <property type="match status" value="2"/>
</dbReference>
<evidence type="ECO:0000256" key="4">
    <source>
        <dbReference type="ARBA" id="ARBA00022840"/>
    </source>
</evidence>
<dbReference type="CDD" id="cd03225">
    <property type="entry name" value="ABC_cobalt_CbiO_domain1"/>
    <property type="match status" value="1"/>
</dbReference>
<dbReference type="GO" id="GO:0042626">
    <property type="term" value="F:ATPase-coupled transmembrane transporter activity"/>
    <property type="evidence" value="ECO:0007669"/>
    <property type="project" value="TreeGrafter"/>
</dbReference>
<dbReference type="GO" id="GO:0005524">
    <property type="term" value="F:ATP binding"/>
    <property type="evidence" value="ECO:0007669"/>
    <property type="project" value="UniProtKB-KW"/>
</dbReference>
<dbReference type="InterPro" id="IPR017871">
    <property type="entry name" value="ABC_transporter-like_CS"/>
</dbReference>
<dbReference type="InterPro" id="IPR003593">
    <property type="entry name" value="AAA+_ATPase"/>
</dbReference>
<keyword evidence="4 6" id="KW-0067">ATP-binding</keyword>
<evidence type="ECO:0000259" key="5">
    <source>
        <dbReference type="PROSITE" id="PS50893"/>
    </source>
</evidence>
<keyword evidence="7" id="KW-1185">Reference proteome</keyword>
<dbReference type="OrthoDB" id="9782163at2"/>
<dbReference type="EMBL" id="QGTR01000002">
    <property type="protein sequence ID" value="PWW01424.1"/>
    <property type="molecule type" value="Genomic_DNA"/>
</dbReference>
<reference evidence="6 7" key="1">
    <citation type="submission" date="2018-05" db="EMBL/GenBank/DDBJ databases">
        <title>Genomic Encyclopedia of Type Strains, Phase IV (KMG-IV): sequencing the most valuable type-strain genomes for metagenomic binning, comparative biology and taxonomic classification.</title>
        <authorList>
            <person name="Goeker M."/>
        </authorList>
    </citation>
    <scope>NUCLEOTIDE SEQUENCE [LARGE SCALE GENOMIC DNA]</scope>
    <source>
        <strain evidence="6 7">DSM 16791</strain>
    </source>
</reference>
<feature type="domain" description="ABC transporter" evidence="5">
    <location>
        <begin position="314"/>
        <end position="528"/>
    </location>
</feature>
<comment type="caution">
    <text evidence="6">The sequence shown here is derived from an EMBL/GenBank/DDBJ whole genome shotgun (WGS) entry which is preliminary data.</text>
</comment>
<dbReference type="GO" id="GO:0016887">
    <property type="term" value="F:ATP hydrolysis activity"/>
    <property type="evidence" value="ECO:0007669"/>
    <property type="project" value="InterPro"/>
</dbReference>
<dbReference type="Pfam" id="PF00005">
    <property type="entry name" value="ABC_tran"/>
    <property type="match status" value="2"/>
</dbReference>
<proteinExistence type="inferred from homology"/>